<keyword evidence="9" id="KW-0503">Monooxygenase</keyword>
<dbReference type="Proteomes" id="UP001283341">
    <property type="component" value="Unassembled WGS sequence"/>
</dbReference>
<dbReference type="GO" id="GO:0016787">
    <property type="term" value="F:hydrolase activity"/>
    <property type="evidence" value="ECO:0007669"/>
    <property type="project" value="UniProtKB-KW"/>
</dbReference>
<evidence type="ECO:0000256" key="10">
    <source>
        <dbReference type="ARBA" id="ARBA00023157"/>
    </source>
</evidence>
<keyword evidence="7" id="KW-0560">Oxidoreductase</keyword>
<evidence type="ECO:0000256" key="17">
    <source>
        <dbReference type="SAM" id="SignalP"/>
    </source>
</evidence>
<dbReference type="InterPro" id="IPR049892">
    <property type="entry name" value="AA9"/>
</dbReference>
<proteinExistence type="inferred from homology"/>
<evidence type="ECO:0000256" key="4">
    <source>
        <dbReference type="ARBA" id="ARBA00022723"/>
    </source>
</evidence>
<accession>A0AAE0I0E3</accession>
<organism evidence="19 20">
    <name type="scientific">Apodospora peruviana</name>
    <dbReference type="NCBI Taxonomy" id="516989"/>
    <lineage>
        <taxon>Eukaryota</taxon>
        <taxon>Fungi</taxon>
        <taxon>Dikarya</taxon>
        <taxon>Ascomycota</taxon>
        <taxon>Pezizomycotina</taxon>
        <taxon>Sordariomycetes</taxon>
        <taxon>Sordariomycetidae</taxon>
        <taxon>Sordariales</taxon>
        <taxon>Lasiosphaeriaceae</taxon>
        <taxon>Apodospora</taxon>
    </lineage>
</organism>
<reference evidence="19" key="2">
    <citation type="submission" date="2023-06" db="EMBL/GenBank/DDBJ databases">
        <authorList>
            <consortium name="Lawrence Berkeley National Laboratory"/>
            <person name="Haridas S."/>
            <person name="Hensen N."/>
            <person name="Bonometti L."/>
            <person name="Westerberg I."/>
            <person name="Brannstrom I.O."/>
            <person name="Guillou S."/>
            <person name="Cros-Aarteil S."/>
            <person name="Calhoun S."/>
            <person name="Kuo A."/>
            <person name="Mondo S."/>
            <person name="Pangilinan J."/>
            <person name="Riley R."/>
            <person name="Labutti K."/>
            <person name="Andreopoulos B."/>
            <person name="Lipzen A."/>
            <person name="Chen C."/>
            <person name="Yanf M."/>
            <person name="Daum C."/>
            <person name="Ng V."/>
            <person name="Clum A."/>
            <person name="Steindorff A."/>
            <person name="Ohm R."/>
            <person name="Martin F."/>
            <person name="Silar P."/>
            <person name="Natvig D."/>
            <person name="Lalanne C."/>
            <person name="Gautier V."/>
            <person name="Ament-Velasquez S.L."/>
            <person name="Kruys A."/>
            <person name="Hutchinson M.I."/>
            <person name="Powell A.J."/>
            <person name="Barry K."/>
            <person name="Miller A.N."/>
            <person name="Grigoriev I.V."/>
            <person name="Debuchy R."/>
            <person name="Gladieux P."/>
            <person name="Thoren M.H."/>
            <person name="Johannesson H."/>
        </authorList>
    </citation>
    <scope>NUCLEOTIDE SEQUENCE</scope>
    <source>
        <strain evidence="19">CBS 118394</strain>
    </source>
</reference>
<evidence type="ECO:0000313" key="19">
    <source>
        <dbReference type="EMBL" id="KAK3316215.1"/>
    </source>
</evidence>
<keyword evidence="5 17" id="KW-0732">Signal</keyword>
<keyword evidence="12" id="KW-0624">Polysaccharide degradation</keyword>
<evidence type="ECO:0000256" key="5">
    <source>
        <dbReference type="ARBA" id="ARBA00022729"/>
    </source>
</evidence>
<gene>
    <name evidence="19" type="ORF">B0H66DRAFT_480229</name>
</gene>
<evidence type="ECO:0000313" key="20">
    <source>
        <dbReference type="Proteomes" id="UP001283341"/>
    </source>
</evidence>
<dbReference type="GO" id="GO:0004497">
    <property type="term" value="F:monooxygenase activity"/>
    <property type="evidence" value="ECO:0007669"/>
    <property type="project" value="UniProtKB-KW"/>
</dbReference>
<evidence type="ECO:0000256" key="15">
    <source>
        <dbReference type="ARBA" id="ARBA00047174"/>
    </source>
</evidence>
<evidence type="ECO:0000256" key="14">
    <source>
        <dbReference type="ARBA" id="ARBA00045077"/>
    </source>
</evidence>
<keyword evidence="11" id="KW-0119">Carbohydrate metabolism</keyword>
<comment type="subcellular location">
    <subcellularLocation>
        <location evidence="2">Secreted</location>
    </subcellularLocation>
</comment>
<evidence type="ECO:0000256" key="9">
    <source>
        <dbReference type="ARBA" id="ARBA00023033"/>
    </source>
</evidence>
<comment type="catalytic activity">
    <reaction evidence="14">
        <text>[(1-&gt;4)-beta-D-glucosyl]n+m + reduced acceptor + O2 = 4-dehydro-beta-D-glucosyl-[(1-&gt;4)-beta-D-glucosyl]n-1 + [(1-&gt;4)-beta-D-glucosyl]m + acceptor + H2O.</text>
        <dbReference type="EC" id="1.14.99.56"/>
    </reaction>
</comment>
<feature type="region of interest" description="Disordered" evidence="16">
    <location>
        <begin position="272"/>
        <end position="379"/>
    </location>
</feature>
<keyword evidence="20" id="KW-1185">Reference proteome</keyword>
<evidence type="ECO:0000259" key="18">
    <source>
        <dbReference type="Pfam" id="PF03443"/>
    </source>
</evidence>
<dbReference type="GO" id="GO:0046872">
    <property type="term" value="F:metal ion binding"/>
    <property type="evidence" value="ECO:0007669"/>
    <property type="project" value="UniProtKB-KW"/>
</dbReference>
<sequence length="379" mass="38132">MPSFTPKALLAAFAGAASVAAHGHVTNIVINGVSYQNYDPTSHPYMQNPPTVVGWTASNTDNGFVGPDSYSSGDIICHKSATNAGGHAVVQAGDKVFIQWDTWPESHKGPVVDYLASCGGSGCETVDKTSLEFFKIDEVGLVDGSSAPGTWGSDQLIANGNAWMVQIPANVAPGFYVLRHEIIALHSAGQQNGAQNYPQCFNLQVTGSGSATPAGVKGTALYTATDPGVLISIYTPLSSYQIPGPALISGAASIQQAKSAIATSASAITGSAGAAPTAAPATTTTSADAIQTPTTTTSSSSASSIVAAPSTTLATSTTSTSSPAGGQPVATPSPTTTPGCAGGNAGPVTVTVTVNAGGYPTNKRPQRGPRAHPRDVIMN</sequence>
<dbReference type="EMBL" id="JAUEDM010000005">
    <property type="protein sequence ID" value="KAK3316215.1"/>
    <property type="molecule type" value="Genomic_DNA"/>
</dbReference>
<keyword evidence="10" id="KW-1015">Disulfide bond</keyword>
<dbReference type="InterPro" id="IPR005103">
    <property type="entry name" value="AA9_LPMO"/>
</dbReference>
<dbReference type="Gene3D" id="2.70.50.70">
    <property type="match status" value="1"/>
</dbReference>
<dbReference type="PANTHER" id="PTHR33353:SF36">
    <property type="entry name" value="ENDO-BETA-1,4-GLUCANASE D"/>
    <property type="match status" value="1"/>
</dbReference>
<keyword evidence="8" id="KW-0186">Copper</keyword>
<dbReference type="GO" id="GO:0005576">
    <property type="term" value="C:extracellular region"/>
    <property type="evidence" value="ECO:0007669"/>
    <property type="project" value="UniProtKB-SubCell"/>
</dbReference>
<protein>
    <recommendedName>
        <fullName evidence="15">lytic cellulose monooxygenase (C4-dehydrogenating)</fullName>
        <ecNumber evidence="15">1.14.99.56</ecNumber>
    </recommendedName>
</protein>
<comment type="cofactor">
    <cofactor evidence="1">
        <name>Cu(2+)</name>
        <dbReference type="ChEBI" id="CHEBI:29036"/>
    </cofactor>
</comment>
<dbReference type="Pfam" id="PF03443">
    <property type="entry name" value="AA9"/>
    <property type="match status" value="1"/>
</dbReference>
<reference evidence="19" key="1">
    <citation type="journal article" date="2023" name="Mol. Phylogenet. Evol.">
        <title>Genome-scale phylogeny and comparative genomics of the fungal order Sordariales.</title>
        <authorList>
            <person name="Hensen N."/>
            <person name="Bonometti L."/>
            <person name="Westerberg I."/>
            <person name="Brannstrom I.O."/>
            <person name="Guillou S."/>
            <person name="Cros-Aarteil S."/>
            <person name="Calhoun S."/>
            <person name="Haridas S."/>
            <person name="Kuo A."/>
            <person name="Mondo S."/>
            <person name="Pangilinan J."/>
            <person name="Riley R."/>
            <person name="LaButti K."/>
            <person name="Andreopoulos B."/>
            <person name="Lipzen A."/>
            <person name="Chen C."/>
            <person name="Yan M."/>
            <person name="Daum C."/>
            <person name="Ng V."/>
            <person name="Clum A."/>
            <person name="Steindorff A."/>
            <person name="Ohm R.A."/>
            <person name="Martin F."/>
            <person name="Silar P."/>
            <person name="Natvig D.O."/>
            <person name="Lalanne C."/>
            <person name="Gautier V."/>
            <person name="Ament-Velasquez S.L."/>
            <person name="Kruys A."/>
            <person name="Hutchinson M.I."/>
            <person name="Powell A.J."/>
            <person name="Barry K."/>
            <person name="Miller A.N."/>
            <person name="Grigoriev I.V."/>
            <person name="Debuchy R."/>
            <person name="Gladieux P."/>
            <person name="Hiltunen Thoren M."/>
            <person name="Johannesson H."/>
        </authorList>
    </citation>
    <scope>NUCLEOTIDE SEQUENCE</scope>
    <source>
        <strain evidence="19">CBS 118394</strain>
    </source>
</reference>
<evidence type="ECO:0000256" key="2">
    <source>
        <dbReference type="ARBA" id="ARBA00004613"/>
    </source>
</evidence>
<feature type="compositionally biased region" description="Low complexity" evidence="16">
    <location>
        <begin position="272"/>
        <end position="324"/>
    </location>
</feature>
<feature type="domain" description="Auxiliary Activity family 9 catalytic" evidence="18">
    <location>
        <begin position="22"/>
        <end position="238"/>
    </location>
</feature>
<name>A0AAE0I0E3_9PEZI</name>
<feature type="signal peptide" evidence="17">
    <location>
        <begin position="1"/>
        <end position="21"/>
    </location>
</feature>
<dbReference type="EC" id="1.14.99.56" evidence="15"/>
<evidence type="ECO:0000256" key="16">
    <source>
        <dbReference type="SAM" id="MobiDB-lite"/>
    </source>
</evidence>
<feature type="chain" id="PRO_5042115530" description="lytic cellulose monooxygenase (C4-dehydrogenating)" evidence="17">
    <location>
        <begin position="22"/>
        <end position="379"/>
    </location>
</feature>
<evidence type="ECO:0000256" key="13">
    <source>
        <dbReference type="ARBA" id="ARBA00044502"/>
    </source>
</evidence>
<keyword evidence="19" id="KW-0378">Hydrolase</keyword>
<comment type="similarity">
    <text evidence="13">Belongs to the polysaccharide monooxygenase AA9 family.</text>
</comment>
<keyword evidence="6" id="KW-0136">Cellulose degradation</keyword>
<dbReference type="AlphaFoldDB" id="A0AAE0I0E3"/>
<keyword evidence="3" id="KW-0964">Secreted</keyword>
<evidence type="ECO:0000256" key="11">
    <source>
        <dbReference type="ARBA" id="ARBA00023277"/>
    </source>
</evidence>
<keyword evidence="4" id="KW-0479">Metal-binding</keyword>
<dbReference type="CDD" id="cd21175">
    <property type="entry name" value="LPMO_AA9"/>
    <property type="match status" value="1"/>
</dbReference>
<evidence type="ECO:0000256" key="1">
    <source>
        <dbReference type="ARBA" id="ARBA00001973"/>
    </source>
</evidence>
<dbReference type="GO" id="GO:0030245">
    <property type="term" value="P:cellulose catabolic process"/>
    <property type="evidence" value="ECO:0007669"/>
    <property type="project" value="UniProtKB-KW"/>
</dbReference>
<evidence type="ECO:0000256" key="3">
    <source>
        <dbReference type="ARBA" id="ARBA00022525"/>
    </source>
</evidence>
<evidence type="ECO:0000256" key="6">
    <source>
        <dbReference type="ARBA" id="ARBA00023001"/>
    </source>
</evidence>
<dbReference type="PANTHER" id="PTHR33353">
    <property type="entry name" value="PUTATIVE (AFU_ORTHOLOGUE AFUA_1G12560)-RELATED"/>
    <property type="match status" value="1"/>
</dbReference>
<comment type="caution">
    <text evidence="19">The sequence shown here is derived from an EMBL/GenBank/DDBJ whole genome shotgun (WGS) entry which is preliminary data.</text>
</comment>
<evidence type="ECO:0000256" key="12">
    <source>
        <dbReference type="ARBA" id="ARBA00023326"/>
    </source>
</evidence>
<evidence type="ECO:0000256" key="8">
    <source>
        <dbReference type="ARBA" id="ARBA00023008"/>
    </source>
</evidence>
<evidence type="ECO:0000256" key="7">
    <source>
        <dbReference type="ARBA" id="ARBA00023002"/>
    </source>
</evidence>